<dbReference type="RefSeq" id="WP_345931004.1">
    <property type="nucleotide sequence ID" value="NZ_JBBKTV010000001.1"/>
</dbReference>
<feature type="transmembrane region" description="Helical" evidence="6">
    <location>
        <begin position="41"/>
        <end position="68"/>
    </location>
</feature>
<dbReference type="InterPro" id="IPR001123">
    <property type="entry name" value="LeuE-type"/>
</dbReference>
<dbReference type="EMBL" id="JBBKTW010000001">
    <property type="protein sequence ID" value="MEN2986918.1"/>
    <property type="molecule type" value="Genomic_DNA"/>
</dbReference>
<gene>
    <name evidence="7" type="ORF">WG926_01285</name>
</gene>
<keyword evidence="8" id="KW-1185">Reference proteome</keyword>
<feature type="transmembrane region" description="Helical" evidence="6">
    <location>
        <begin position="164"/>
        <end position="184"/>
    </location>
</feature>
<dbReference type="Proteomes" id="UP001413721">
    <property type="component" value="Unassembled WGS sequence"/>
</dbReference>
<protein>
    <submittedName>
        <fullName evidence="7">LysE family transporter</fullName>
    </submittedName>
</protein>
<evidence type="ECO:0000313" key="8">
    <source>
        <dbReference type="Proteomes" id="UP001413721"/>
    </source>
</evidence>
<evidence type="ECO:0000256" key="6">
    <source>
        <dbReference type="SAM" id="Phobius"/>
    </source>
</evidence>
<sequence length="225" mass="21925">MTPLDALLRGMALGLAVAAPVGPIGLMCLRRAVAGGFGAGMACGLGVALADLVYALIAAFGLGAVLGVAALDPLWPQLAGAALIAWIGIGAVRRGRAVLRHRDAGPAAAAPGRGRDTVTAFLLTLSNPMTIASFAGLFAGLGLGAAGGDAGAMNGGAVGTATPAALALGVFLGSLGWWAMLAGAGHRFGRRLTAAALARIDIAAGLLLVAGAAWLAMEAVNRASA</sequence>
<keyword evidence="5 6" id="KW-0472">Membrane</keyword>
<feature type="transmembrane region" description="Helical" evidence="6">
    <location>
        <begin position="196"/>
        <end position="217"/>
    </location>
</feature>
<keyword evidence="4 6" id="KW-1133">Transmembrane helix</keyword>
<evidence type="ECO:0000256" key="5">
    <source>
        <dbReference type="ARBA" id="ARBA00023136"/>
    </source>
</evidence>
<evidence type="ECO:0000256" key="3">
    <source>
        <dbReference type="ARBA" id="ARBA00022692"/>
    </source>
</evidence>
<organism evidence="7 8">
    <name type="scientific">Tistrella arctica</name>
    <dbReference type="NCBI Taxonomy" id="3133430"/>
    <lineage>
        <taxon>Bacteria</taxon>
        <taxon>Pseudomonadati</taxon>
        <taxon>Pseudomonadota</taxon>
        <taxon>Alphaproteobacteria</taxon>
        <taxon>Geminicoccales</taxon>
        <taxon>Geminicoccaceae</taxon>
        <taxon>Tistrella</taxon>
    </lineage>
</organism>
<dbReference type="Pfam" id="PF01810">
    <property type="entry name" value="LysE"/>
    <property type="match status" value="1"/>
</dbReference>
<comment type="subcellular location">
    <subcellularLocation>
        <location evidence="1">Cell membrane</location>
        <topology evidence="1">Multi-pass membrane protein</topology>
    </subcellularLocation>
</comment>
<keyword evidence="2" id="KW-1003">Cell membrane</keyword>
<evidence type="ECO:0000313" key="7">
    <source>
        <dbReference type="EMBL" id="MEN2986918.1"/>
    </source>
</evidence>
<feature type="transmembrane region" description="Helical" evidence="6">
    <location>
        <begin position="120"/>
        <end position="144"/>
    </location>
</feature>
<keyword evidence="3 6" id="KW-0812">Transmembrane</keyword>
<name>A0ABU9YDQ1_9PROT</name>
<dbReference type="PANTHER" id="PTHR30086">
    <property type="entry name" value="ARGININE EXPORTER PROTEIN ARGO"/>
    <property type="match status" value="1"/>
</dbReference>
<comment type="caution">
    <text evidence="7">The sequence shown here is derived from an EMBL/GenBank/DDBJ whole genome shotgun (WGS) entry which is preliminary data.</text>
</comment>
<accession>A0ABU9YDQ1</accession>
<evidence type="ECO:0000256" key="1">
    <source>
        <dbReference type="ARBA" id="ARBA00004651"/>
    </source>
</evidence>
<evidence type="ECO:0000256" key="2">
    <source>
        <dbReference type="ARBA" id="ARBA00022475"/>
    </source>
</evidence>
<feature type="transmembrane region" description="Helical" evidence="6">
    <location>
        <begin position="6"/>
        <end position="29"/>
    </location>
</feature>
<dbReference type="PANTHER" id="PTHR30086:SF20">
    <property type="entry name" value="ARGININE EXPORTER PROTEIN ARGO-RELATED"/>
    <property type="match status" value="1"/>
</dbReference>
<reference evidence="7 8" key="1">
    <citation type="submission" date="2024-03" db="EMBL/GenBank/DDBJ databases">
        <title>High-quality draft genome sequencing of Tistrella sp. BH-R2-4.</title>
        <authorList>
            <person name="Dong C."/>
        </authorList>
    </citation>
    <scope>NUCLEOTIDE SEQUENCE [LARGE SCALE GENOMIC DNA]</scope>
    <source>
        <strain evidence="7 8">BH-R2-4</strain>
    </source>
</reference>
<evidence type="ECO:0000256" key="4">
    <source>
        <dbReference type="ARBA" id="ARBA00022989"/>
    </source>
</evidence>
<proteinExistence type="predicted"/>
<feature type="transmembrane region" description="Helical" evidence="6">
    <location>
        <begin position="74"/>
        <end position="92"/>
    </location>
</feature>